<evidence type="ECO:0000256" key="3">
    <source>
        <dbReference type="ARBA" id="ARBA00023163"/>
    </source>
</evidence>
<dbReference type="EMBL" id="CP042276">
    <property type="protein sequence ID" value="QDY97782.1"/>
    <property type="molecule type" value="Genomic_DNA"/>
</dbReference>
<dbReference type="Proteomes" id="UP000222296">
    <property type="component" value="Plasmid pAt"/>
</dbReference>
<feature type="domain" description="HTH arsR-type" evidence="4">
    <location>
        <begin position="8"/>
        <end position="102"/>
    </location>
</feature>
<reference evidence="5 6" key="1">
    <citation type="journal article" date="2017" name="Genome Announc.">
        <title>Draft Genome Sequence of Agrobacterium tumefaciens Biovar 1 Strain 186, Isolated from Walnut.</title>
        <authorList>
            <person name="Poret-Peterson A.T."/>
            <person name="Bhatnagar S."/>
            <person name="McClean A.E."/>
            <person name="Kluepfel D.A."/>
        </authorList>
    </citation>
    <scope>NUCLEOTIDE SEQUENCE [LARGE SCALE GENOMIC DNA]</scope>
    <source>
        <strain evidence="5 6">186</strain>
    </source>
</reference>
<dbReference type="InterPro" id="IPR036390">
    <property type="entry name" value="WH_DNA-bd_sf"/>
</dbReference>
<dbReference type="InterPro" id="IPR051081">
    <property type="entry name" value="HTH_MetalResp_TranReg"/>
</dbReference>
<dbReference type="InterPro" id="IPR036388">
    <property type="entry name" value="WH-like_DNA-bd_sf"/>
</dbReference>
<proteinExistence type="predicted"/>
<dbReference type="Gene3D" id="1.10.10.10">
    <property type="entry name" value="Winged helix-like DNA-binding domain superfamily/Winged helix DNA-binding domain"/>
    <property type="match status" value="1"/>
</dbReference>
<protein>
    <submittedName>
        <fullName evidence="5">Winged helix-turn-helix transcriptional regulator</fullName>
    </submittedName>
</protein>
<accession>A0AAP9EBA8</accession>
<dbReference type="Pfam" id="PF01022">
    <property type="entry name" value="HTH_5"/>
    <property type="match status" value="1"/>
</dbReference>
<evidence type="ECO:0000313" key="5">
    <source>
        <dbReference type="EMBL" id="QDY97782.1"/>
    </source>
</evidence>
<dbReference type="PRINTS" id="PR00778">
    <property type="entry name" value="HTHARSR"/>
</dbReference>
<gene>
    <name evidence="5" type="ORF">CG010_025275</name>
</gene>
<dbReference type="InterPro" id="IPR011991">
    <property type="entry name" value="ArsR-like_HTH"/>
</dbReference>
<dbReference type="AlphaFoldDB" id="A0AAP9EBA8"/>
<dbReference type="SMART" id="SM00418">
    <property type="entry name" value="HTH_ARSR"/>
    <property type="match status" value="1"/>
</dbReference>
<dbReference type="SUPFAM" id="SSF46785">
    <property type="entry name" value="Winged helix' DNA-binding domain"/>
    <property type="match status" value="1"/>
</dbReference>
<dbReference type="PANTHER" id="PTHR33154">
    <property type="entry name" value="TRANSCRIPTIONAL REGULATOR, ARSR FAMILY"/>
    <property type="match status" value="1"/>
</dbReference>
<dbReference type="PANTHER" id="PTHR33154:SF28">
    <property type="entry name" value="HTH-TYPE TRANSCRIPTIONAL REGULATOR YGAV-RELATED"/>
    <property type="match status" value="1"/>
</dbReference>
<geneLocation type="plasmid" evidence="6">
    <name>pat</name>
</geneLocation>
<sequence>MRRLSEQDSSLYLRRCSQVLNILSNAKRLEVVLTLLKGERSVTQLAHQIDLSQSALSQHLAKMREAGVVETRRHGLVVYYRIAMPGVSGLLEEVKQFLEANPEKG</sequence>
<evidence type="ECO:0000259" key="4">
    <source>
        <dbReference type="PROSITE" id="PS50987"/>
    </source>
</evidence>
<dbReference type="InterPro" id="IPR001845">
    <property type="entry name" value="HTH_ArsR_DNA-bd_dom"/>
</dbReference>
<evidence type="ECO:0000313" key="6">
    <source>
        <dbReference type="Proteomes" id="UP000222296"/>
    </source>
</evidence>
<keyword evidence="5" id="KW-0614">Plasmid</keyword>
<keyword evidence="2" id="KW-0238">DNA-binding</keyword>
<evidence type="ECO:0000256" key="2">
    <source>
        <dbReference type="ARBA" id="ARBA00023125"/>
    </source>
</evidence>
<dbReference type="PROSITE" id="PS50987">
    <property type="entry name" value="HTH_ARSR_2"/>
    <property type="match status" value="1"/>
</dbReference>
<name>A0AAP9EBA8_AGRTU</name>
<organism evidence="5 6">
    <name type="scientific">Agrobacterium tumefaciens</name>
    <dbReference type="NCBI Taxonomy" id="358"/>
    <lineage>
        <taxon>Bacteria</taxon>
        <taxon>Pseudomonadati</taxon>
        <taxon>Pseudomonadota</taxon>
        <taxon>Alphaproteobacteria</taxon>
        <taxon>Hyphomicrobiales</taxon>
        <taxon>Rhizobiaceae</taxon>
        <taxon>Rhizobium/Agrobacterium group</taxon>
        <taxon>Agrobacterium</taxon>
        <taxon>Agrobacterium tumefaciens complex</taxon>
    </lineage>
</organism>
<keyword evidence="3" id="KW-0804">Transcription</keyword>
<dbReference type="CDD" id="cd00090">
    <property type="entry name" value="HTH_ARSR"/>
    <property type="match status" value="1"/>
</dbReference>
<dbReference type="GO" id="GO:0003700">
    <property type="term" value="F:DNA-binding transcription factor activity"/>
    <property type="evidence" value="ECO:0007669"/>
    <property type="project" value="InterPro"/>
</dbReference>
<evidence type="ECO:0000256" key="1">
    <source>
        <dbReference type="ARBA" id="ARBA00023015"/>
    </source>
</evidence>
<keyword evidence="1" id="KW-0805">Transcription regulation</keyword>
<dbReference type="GO" id="GO:0003677">
    <property type="term" value="F:DNA binding"/>
    <property type="evidence" value="ECO:0007669"/>
    <property type="project" value="UniProtKB-KW"/>
</dbReference>
<dbReference type="NCBIfam" id="NF033788">
    <property type="entry name" value="HTH_metalloreg"/>
    <property type="match status" value="1"/>
</dbReference>